<sequence length="208" mass="23079">MHACDHAFGPLPLPCFFRHPYPFLVRDGSHAERQDQVELPLSMYAPDCIGSKRIRLGSKSDSILFGLEPALLLVSHACAAATFDNERWAHEPCGSDVVIVAMTYVFLEGRLTCTYVPTLPRLEQDRIHVPSPASRKYAEGASERRISHAGVVRCMCKRGDRRRLLADVAAYPVWRCCGGRRAAGGGRRGVDGRRTDEKRERSGVLSTS</sequence>
<protein>
    <submittedName>
        <fullName evidence="2">Uncharacterized protein</fullName>
    </submittedName>
</protein>
<dbReference type="EMBL" id="JBBPBF010000002">
    <property type="protein sequence ID" value="KAK7614944.1"/>
    <property type="molecule type" value="Genomic_DNA"/>
</dbReference>
<reference evidence="2 3" key="1">
    <citation type="submission" date="2024-04" db="EMBL/GenBank/DDBJ databases">
        <title>Phyllosticta paracitricarpa is synonymous to the EU quarantine fungus P. citricarpa based on phylogenomic analyses.</title>
        <authorList>
            <consortium name="Lawrence Berkeley National Laboratory"/>
            <person name="Van ingen-buijs V.A."/>
            <person name="Van westerhoven A.C."/>
            <person name="Haridas S."/>
            <person name="Skiadas P."/>
            <person name="Martin F."/>
            <person name="Groenewald J.Z."/>
            <person name="Crous P.W."/>
            <person name="Seidl M.F."/>
        </authorList>
    </citation>
    <scope>NUCLEOTIDE SEQUENCE [LARGE SCALE GENOMIC DNA]</scope>
    <source>
        <strain evidence="2 3">CBS 141358</strain>
    </source>
</reference>
<feature type="compositionally biased region" description="Basic and acidic residues" evidence="1">
    <location>
        <begin position="188"/>
        <end position="202"/>
    </location>
</feature>
<accession>A0ABR1NID6</accession>
<evidence type="ECO:0000313" key="2">
    <source>
        <dbReference type="EMBL" id="KAK7614944.1"/>
    </source>
</evidence>
<dbReference type="Proteomes" id="UP001367316">
    <property type="component" value="Unassembled WGS sequence"/>
</dbReference>
<keyword evidence="3" id="KW-1185">Reference proteome</keyword>
<evidence type="ECO:0000256" key="1">
    <source>
        <dbReference type="SAM" id="MobiDB-lite"/>
    </source>
</evidence>
<proteinExistence type="predicted"/>
<feature type="region of interest" description="Disordered" evidence="1">
    <location>
        <begin position="182"/>
        <end position="208"/>
    </location>
</feature>
<name>A0ABR1NID6_9PEZI</name>
<gene>
    <name evidence="2" type="ORF">JOL62DRAFT_133700</name>
</gene>
<organism evidence="2 3">
    <name type="scientific">Phyllosticta paracitricarpa</name>
    <dbReference type="NCBI Taxonomy" id="2016321"/>
    <lineage>
        <taxon>Eukaryota</taxon>
        <taxon>Fungi</taxon>
        <taxon>Dikarya</taxon>
        <taxon>Ascomycota</taxon>
        <taxon>Pezizomycotina</taxon>
        <taxon>Dothideomycetes</taxon>
        <taxon>Dothideomycetes incertae sedis</taxon>
        <taxon>Botryosphaeriales</taxon>
        <taxon>Phyllostictaceae</taxon>
        <taxon>Phyllosticta</taxon>
    </lineage>
</organism>
<evidence type="ECO:0000313" key="3">
    <source>
        <dbReference type="Proteomes" id="UP001367316"/>
    </source>
</evidence>
<comment type="caution">
    <text evidence="2">The sequence shown here is derived from an EMBL/GenBank/DDBJ whole genome shotgun (WGS) entry which is preliminary data.</text>
</comment>